<evidence type="ECO:0000256" key="2">
    <source>
        <dbReference type="ARBA" id="ARBA00023315"/>
    </source>
</evidence>
<dbReference type="Gene3D" id="3.40.630.30">
    <property type="match status" value="1"/>
</dbReference>
<dbReference type="PANTHER" id="PTHR10908">
    <property type="entry name" value="SEROTONIN N-ACETYLTRANSFERASE"/>
    <property type="match status" value="1"/>
</dbReference>
<dbReference type="PANTHER" id="PTHR10908:SF0">
    <property type="entry name" value="SEROTONIN N-ACETYLTRANSFERASE"/>
    <property type="match status" value="1"/>
</dbReference>
<accession>A0A7X2CIL2</accession>
<sequence>MWASVYRSATPEDAANCFRVESLAWAGDANATLEEFQEWIQRNPENFLIYEHEGKFVGFAHFGHSNDDFITEEGFKDQCNADASAPCFHIRSIAIDPFFQSDDLAALIANVEPIAEELGKKSMHLRCRDQYVDFFKDQGYRYIQAMTSDEISTWHEMGIKKRWD</sequence>
<dbReference type="Pfam" id="PF00583">
    <property type="entry name" value="Acetyltransf_1"/>
    <property type="match status" value="1"/>
</dbReference>
<evidence type="ECO:0000313" key="5">
    <source>
        <dbReference type="Proteomes" id="UP000470186"/>
    </source>
</evidence>
<dbReference type="PROSITE" id="PS51186">
    <property type="entry name" value="GNAT"/>
    <property type="match status" value="1"/>
</dbReference>
<name>A0A7X2CIL2_9PSED</name>
<evidence type="ECO:0000259" key="3">
    <source>
        <dbReference type="PROSITE" id="PS51186"/>
    </source>
</evidence>
<keyword evidence="5" id="KW-1185">Reference proteome</keyword>
<dbReference type="InterPro" id="IPR000182">
    <property type="entry name" value="GNAT_dom"/>
</dbReference>
<feature type="domain" description="N-acetyltransferase" evidence="3">
    <location>
        <begin position="4"/>
        <end position="160"/>
    </location>
</feature>
<comment type="caution">
    <text evidence="4">The sequence shown here is derived from an EMBL/GenBank/DDBJ whole genome shotgun (WGS) entry which is preliminary data.</text>
</comment>
<dbReference type="AlphaFoldDB" id="A0A7X2CIL2"/>
<evidence type="ECO:0000256" key="1">
    <source>
        <dbReference type="ARBA" id="ARBA00022679"/>
    </source>
</evidence>
<reference evidence="4 5" key="1">
    <citation type="submission" date="2019-10" db="EMBL/GenBank/DDBJ databases">
        <title>Evaluation of single-gene subtyping targets for Pseudomonas.</title>
        <authorList>
            <person name="Reichler S.J."/>
            <person name="Orsi R.H."/>
            <person name="Wiedmann M."/>
            <person name="Martin N.H."/>
            <person name="Murphy S.I."/>
        </authorList>
    </citation>
    <scope>NUCLEOTIDE SEQUENCE [LARGE SCALE GENOMIC DNA]</scope>
    <source>
        <strain evidence="4 5">FSL R10-2107</strain>
    </source>
</reference>
<dbReference type="GO" id="GO:0008080">
    <property type="term" value="F:N-acetyltransferase activity"/>
    <property type="evidence" value="ECO:0007669"/>
    <property type="project" value="UniProtKB-ARBA"/>
</dbReference>
<protein>
    <submittedName>
        <fullName evidence="4">GNAT family N-acetyltransferase</fullName>
    </submittedName>
</protein>
<gene>
    <name evidence="4" type="ORF">GHO30_12075</name>
</gene>
<dbReference type="InterPro" id="IPR016181">
    <property type="entry name" value="Acyl_CoA_acyltransferase"/>
</dbReference>
<proteinExistence type="predicted"/>
<dbReference type="RefSeq" id="WP_095038619.1">
    <property type="nucleotide sequence ID" value="NZ_WIVX01000049.1"/>
</dbReference>
<organism evidence="4 5">
    <name type="scientific">Pseudomonas helleri</name>
    <dbReference type="NCBI Taxonomy" id="1608996"/>
    <lineage>
        <taxon>Bacteria</taxon>
        <taxon>Pseudomonadati</taxon>
        <taxon>Pseudomonadota</taxon>
        <taxon>Gammaproteobacteria</taxon>
        <taxon>Pseudomonadales</taxon>
        <taxon>Pseudomonadaceae</taxon>
        <taxon>Pseudomonas</taxon>
    </lineage>
</organism>
<dbReference type="Proteomes" id="UP000470186">
    <property type="component" value="Unassembled WGS sequence"/>
</dbReference>
<dbReference type="InterPro" id="IPR051635">
    <property type="entry name" value="SNAT-like"/>
</dbReference>
<evidence type="ECO:0000313" key="4">
    <source>
        <dbReference type="EMBL" id="MQU32121.1"/>
    </source>
</evidence>
<dbReference type="SUPFAM" id="SSF55729">
    <property type="entry name" value="Acyl-CoA N-acyltransferases (Nat)"/>
    <property type="match status" value="1"/>
</dbReference>
<keyword evidence="2" id="KW-0012">Acyltransferase</keyword>
<keyword evidence="1 4" id="KW-0808">Transferase</keyword>
<dbReference type="EMBL" id="WIVX01000049">
    <property type="protein sequence ID" value="MQU32121.1"/>
    <property type="molecule type" value="Genomic_DNA"/>
</dbReference>